<proteinExistence type="predicted"/>
<dbReference type="Gene3D" id="1.10.3300.10">
    <property type="entry name" value="Jann2411-like domain"/>
    <property type="match status" value="1"/>
</dbReference>
<evidence type="ECO:0000313" key="3">
    <source>
        <dbReference type="Proteomes" id="UP001081071"/>
    </source>
</evidence>
<name>A0ABT4MFY3_9NOCA</name>
<comment type="caution">
    <text evidence="2">The sequence shown here is derived from an EMBL/GenBank/DDBJ whole genome shotgun (WGS) entry which is preliminary data.</text>
</comment>
<dbReference type="EMBL" id="JAPWIJ010000006">
    <property type="protein sequence ID" value="MCZ4519902.1"/>
    <property type="molecule type" value="Genomic_DNA"/>
</dbReference>
<dbReference type="SUPFAM" id="SSF160904">
    <property type="entry name" value="Jann2411-like"/>
    <property type="match status" value="1"/>
</dbReference>
<dbReference type="InterPro" id="IPR010852">
    <property type="entry name" value="ABATE"/>
</dbReference>
<dbReference type="Pfam" id="PF11706">
    <property type="entry name" value="zf-CGNR"/>
    <property type="match status" value="1"/>
</dbReference>
<dbReference type="InterPro" id="IPR023286">
    <property type="entry name" value="ABATE_dom_sf"/>
</dbReference>
<keyword evidence="3" id="KW-1185">Reference proteome</keyword>
<protein>
    <submittedName>
        <fullName evidence="2">CGNR zinc finger domain-containing protein</fullName>
    </submittedName>
</protein>
<sequence>MSQSPTERFHLAPAPDGLQVVQNLLNTRAIDVYGLPDLIADGNAASTTWEMALSDADAAALRTLRANVEAALAGELPPIPAVSVELIPGTDGTVRLSPTGSGAQYIASEIWSEVLLAQKADTWRRLKRCKNEVCGSAFYDRSRNNSGVWHDVKTCGNVANLRASRARKKAKD</sequence>
<dbReference type="Proteomes" id="UP001081071">
    <property type="component" value="Unassembled WGS sequence"/>
</dbReference>
<accession>A0ABT4MFY3</accession>
<dbReference type="RefSeq" id="WP_269605677.1">
    <property type="nucleotide sequence ID" value="NZ_JAPWIJ010000006.1"/>
</dbReference>
<evidence type="ECO:0000259" key="1">
    <source>
        <dbReference type="Pfam" id="PF11706"/>
    </source>
</evidence>
<feature type="domain" description="Zinc finger CGNR" evidence="1">
    <location>
        <begin position="125"/>
        <end position="168"/>
    </location>
</feature>
<dbReference type="PANTHER" id="PTHR35525">
    <property type="entry name" value="BLL6575 PROTEIN"/>
    <property type="match status" value="1"/>
</dbReference>
<organism evidence="2 3">
    <name type="scientific">Rhodococcus ruber</name>
    <dbReference type="NCBI Taxonomy" id="1830"/>
    <lineage>
        <taxon>Bacteria</taxon>
        <taxon>Bacillati</taxon>
        <taxon>Actinomycetota</taxon>
        <taxon>Actinomycetes</taxon>
        <taxon>Mycobacteriales</taxon>
        <taxon>Nocardiaceae</taxon>
        <taxon>Rhodococcus</taxon>
    </lineage>
</organism>
<evidence type="ECO:0000313" key="2">
    <source>
        <dbReference type="EMBL" id="MCZ4519902.1"/>
    </source>
</evidence>
<gene>
    <name evidence="2" type="ORF">O4220_15420</name>
</gene>
<dbReference type="PANTHER" id="PTHR35525:SF3">
    <property type="entry name" value="BLL6575 PROTEIN"/>
    <property type="match status" value="1"/>
</dbReference>
<reference evidence="2" key="1">
    <citation type="submission" date="2022-12" db="EMBL/GenBank/DDBJ databases">
        <authorList>
            <person name="Krivoruchko A.V."/>
            <person name="Elkin A."/>
        </authorList>
    </citation>
    <scope>NUCLEOTIDE SEQUENCE</scope>
    <source>
        <strain evidence="2">IEGM 1391</strain>
    </source>
</reference>
<dbReference type="InterPro" id="IPR021005">
    <property type="entry name" value="Znf_CGNR"/>
</dbReference>